<dbReference type="RefSeq" id="WP_089791557.1">
    <property type="nucleotide sequence ID" value="NZ_FOIU01000001.1"/>
</dbReference>
<feature type="transmembrane region" description="Helical" evidence="1">
    <location>
        <begin position="129"/>
        <end position="148"/>
    </location>
</feature>
<dbReference type="AlphaFoldDB" id="A0A1I0Q793"/>
<evidence type="ECO:0000256" key="1">
    <source>
        <dbReference type="SAM" id="Phobius"/>
    </source>
</evidence>
<keyword evidence="2" id="KW-0645">Protease</keyword>
<dbReference type="GO" id="GO:0016020">
    <property type="term" value="C:membrane"/>
    <property type="evidence" value="ECO:0007669"/>
    <property type="project" value="InterPro"/>
</dbReference>
<evidence type="ECO:0000313" key="3">
    <source>
        <dbReference type="Proteomes" id="UP000199469"/>
    </source>
</evidence>
<organism evidence="2 3">
    <name type="scientific">Chryseobacterium wanjuense</name>
    <dbReference type="NCBI Taxonomy" id="356305"/>
    <lineage>
        <taxon>Bacteria</taxon>
        <taxon>Pseudomonadati</taxon>
        <taxon>Bacteroidota</taxon>
        <taxon>Flavobacteriia</taxon>
        <taxon>Flavobacteriales</taxon>
        <taxon>Weeksellaceae</taxon>
        <taxon>Chryseobacterium group</taxon>
        <taxon>Chryseobacterium</taxon>
    </lineage>
</organism>
<name>A0A1I0Q793_9FLAO</name>
<keyword evidence="3" id="KW-1185">Reference proteome</keyword>
<dbReference type="EMBL" id="FOIU01000001">
    <property type="protein sequence ID" value="SEW22767.1"/>
    <property type="molecule type" value="Genomic_DNA"/>
</dbReference>
<sequence length="391" mass="45787">MNIENLIPEIHNSFSVVEKEKGNVLLIITLDKSHNAYLYCDEQVLHILELIDGSNSLLMIQEKLKAIHDIDLSVEALNDIIFKKLAKLTSDEVYRKSKNSYLLLKITLIKSKYVEFISKYLSFIFKNKNFVIFSFIFNIIFCVGFLYSGVHNFKLDSQKIYILPLTMAVTLLLHEFGHAISCRSYGAKHGDIGFGFYLLTPVLYADVTDVWKLSRKERVIVDIAGMYMESLLVLALIFLYIITGNPLFYYCSSVIVFNTLVNINPFLRFDGYWILSDITNTYNLRAKANEQLFKFISLKDVKLTANKAFLVVYGLLSNLFLLWFLYYVSKYMFVDLFKFPLNLYYYIKNWFWQTENHITFWQISLPLAFYFIVFSQVKSLSRYIKLKTKKA</sequence>
<dbReference type="Proteomes" id="UP000199469">
    <property type="component" value="Unassembled WGS sequence"/>
</dbReference>
<protein>
    <submittedName>
        <fullName evidence="2">Putative peptide zinc metalloprotease protein</fullName>
    </submittedName>
</protein>
<keyword evidence="1" id="KW-1133">Transmembrane helix</keyword>
<dbReference type="GO" id="GO:0004222">
    <property type="term" value="F:metalloendopeptidase activity"/>
    <property type="evidence" value="ECO:0007669"/>
    <property type="project" value="InterPro"/>
</dbReference>
<reference evidence="3" key="1">
    <citation type="submission" date="2016-10" db="EMBL/GenBank/DDBJ databases">
        <authorList>
            <person name="Varghese N."/>
            <person name="Submissions S."/>
        </authorList>
    </citation>
    <scope>NUCLEOTIDE SEQUENCE [LARGE SCALE GENOMIC DNA]</scope>
    <source>
        <strain evidence="3">DSM 17724</strain>
    </source>
</reference>
<keyword evidence="1" id="KW-0812">Transmembrane</keyword>
<proteinExistence type="predicted"/>
<keyword evidence="2" id="KW-0482">Metalloprotease</keyword>
<dbReference type="OrthoDB" id="9759690at2"/>
<evidence type="ECO:0000313" key="2">
    <source>
        <dbReference type="EMBL" id="SEW22767.1"/>
    </source>
</evidence>
<dbReference type="InterPro" id="IPR001193">
    <property type="entry name" value="MBTPS2"/>
</dbReference>
<feature type="transmembrane region" description="Helical" evidence="1">
    <location>
        <begin position="308"/>
        <end position="328"/>
    </location>
</feature>
<dbReference type="STRING" id="356305.SAMN05421841_1709"/>
<keyword evidence="1" id="KW-0472">Membrane</keyword>
<keyword evidence="2" id="KW-0378">Hydrolase</keyword>
<accession>A0A1I0Q793</accession>
<dbReference type="PANTHER" id="PTHR13325:SF3">
    <property type="entry name" value="MEMBRANE-BOUND TRANSCRIPTION FACTOR SITE-2 PROTEASE"/>
    <property type="match status" value="1"/>
</dbReference>
<dbReference type="PANTHER" id="PTHR13325">
    <property type="entry name" value="PROTEASE M50 MEMBRANE-BOUND TRANSCRIPTION FACTOR SITE 2 PROTEASE"/>
    <property type="match status" value="1"/>
</dbReference>
<feature type="transmembrane region" description="Helical" evidence="1">
    <location>
        <begin position="358"/>
        <end position="377"/>
    </location>
</feature>
<dbReference type="GO" id="GO:0031293">
    <property type="term" value="P:membrane protein intracellular domain proteolysis"/>
    <property type="evidence" value="ECO:0007669"/>
    <property type="project" value="TreeGrafter"/>
</dbReference>
<dbReference type="GO" id="GO:0005737">
    <property type="term" value="C:cytoplasm"/>
    <property type="evidence" value="ECO:0007669"/>
    <property type="project" value="TreeGrafter"/>
</dbReference>
<feature type="transmembrane region" description="Helical" evidence="1">
    <location>
        <begin position="160"/>
        <end position="180"/>
    </location>
</feature>
<gene>
    <name evidence="2" type="ORF">SAMN05421841_1709</name>
</gene>